<gene>
    <name evidence="7" type="primary">ruvX</name>
    <name evidence="7" type="ORF">H9895_03140</name>
</gene>
<dbReference type="GO" id="GO:0005829">
    <property type="term" value="C:cytosol"/>
    <property type="evidence" value="ECO:0007669"/>
    <property type="project" value="TreeGrafter"/>
</dbReference>
<feature type="domain" description="YqgF/RNase H-like" evidence="6">
    <location>
        <begin position="1"/>
        <end position="103"/>
    </location>
</feature>
<dbReference type="GO" id="GO:0004518">
    <property type="term" value="F:nuclease activity"/>
    <property type="evidence" value="ECO:0007669"/>
    <property type="project" value="UniProtKB-KW"/>
</dbReference>
<dbReference type="EMBL" id="DXHX01000044">
    <property type="protein sequence ID" value="HIV74058.1"/>
    <property type="molecule type" value="Genomic_DNA"/>
</dbReference>
<accession>A0A9D1PKA6</accession>
<keyword evidence="1 5" id="KW-0963">Cytoplasm</keyword>
<evidence type="ECO:0000256" key="2">
    <source>
        <dbReference type="ARBA" id="ARBA00022517"/>
    </source>
</evidence>
<evidence type="ECO:0000259" key="6">
    <source>
        <dbReference type="SMART" id="SM00732"/>
    </source>
</evidence>
<dbReference type="PANTHER" id="PTHR33317">
    <property type="entry name" value="POLYNUCLEOTIDYL TRANSFERASE, RIBONUCLEASE H-LIKE SUPERFAMILY PROTEIN"/>
    <property type="match status" value="1"/>
</dbReference>
<dbReference type="SUPFAM" id="SSF53098">
    <property type="entry name" value="Ribonuclease H-like"/>
    <property type="match status" value="1"/>
</dbReference>
<dbReference type="AlphaFoldDB" id="A0A9D1PKA6"/>
<evidence type="ECO:0000256" key="4">
    <source>
        <dbReference type="ARBA" id="ARBA00022801"/>
    </source>
</evidence>
<evidence type="ECO:0000256" key="5">
    <source>
        <dbReference type="HAMAP-Rule" id="MF_00651"/>
    </source>
</evidence>
<reference evidence="7" key="2">
    <citation type="submission" date="2021-04" db="EMBL/GenBank/DDBJ databases">
        <authorList>
            <person name="Gilroy R."/>
        </authorList>
    </citation>
    <scope>NUCLEOTIDE SEQUENCE</scope>
    <source>
        <strain evidence="7">CHK169-2315</strain>
    </source>
</reference>
<dbReference type="InterPro" id="IPR037027">
    <property type="entry name" value="YqgF/RNaseH-like_dom_sf"/>
</dbReference>
<dbReference type="GO" id="GO:0016788">
    <property type="term" value="F:hydrolase activity, acting on ester bonds"/>
    <property type="evidence" value="ECO:0007669"/>
    <property type="project" value="UniProtKB-UniRule"/>
</dbReference>
<evidence type="ECO:0000256" key="3">
    <source>
        <dbReference type="ARBA" id="ARBA00022722"/>
    </source>
</evidence>
<proteinExistence type="inferred from homology"/>
<comment type="subcellular location">
    <subcellularLocation>
        <location evidence="5">Cytoplasm</location>
    </subcellularLocation>
</comment>
<dbReference type="Gene3D" id="3.30.420.140">
    <property type="entry name" value="YqgF/RNase H-like domain"/>
    <property type="match status" value="1"/>
</dbReference>
<evidence type="ECO:0000313" key="8">
    <source>
        <dbReference type="Proteomes" id="UP000823937"/>
    </source>
</evidence>
<dbReference type="InterPro" id="IPR005227">
    <property type="entry name" value="YqgF"/>
</dbReference>
<name>A0A9D1PKA6_9BACI</name>
<dbReference type="Proteomes" id="UP000823937">
    <property type="component" value="Unassembled WGS sequence"/>
</dbReference>
<keyword evidence="3 5" id="KW-0540">Nuclease</keyword>
<sequence>MRILSLDVGSKTIGVAVSDALKITAQGLTTIYWDENDMSSADKALSDIIEQHEVSEIVVGLPKHMNGSLGERGEISQIYARRLERIFNLPVHLLDERLTTVAAERVLLEGDVSRKKRSEIIDKMAAVIILQNYLEQQP</sequence>
<dbReference type="SMART" id="SM00732">
    <property type="entry name" value="YqgFc"/>
    <property type="match status" value="1"/>
</dbReference>
<dbReference type="Pfam" id="PF03652">
    <property type="entry name" value="RuvX"/>
    <property type="match status" value="1"/>
</dbReference>
<keyword evidence="4 5" id="KW-0378">Hydrolase</keyword>
<organism evidence="7 8">
    <name type="scientific">Candidatus Pseudogracilibacillus intestinigallinarum</name>
    <dbReference type="NCBI Taxonomy" id="2838742"/>
    <lineage>
        <taxon>Bacteria</taxon>
        <taxon>Bacillati</taxon>
        <taxon>Bacillota</taxon>
        <taxon>Bacilli</taxon>
        <taxon>Bacillales</taxon>
        <taxon>Bacillaceae</taxon>
        <taxon>Pseudogracilibacillus</taxon>
    </lineage>
</organism>
<dbReference type="CDD" id="cd16964">
    <property type="entry name" value="YqgF"/>
    <property type="match status" value="1"/>
</dbReference>
<comment type="caution">
    <text evidence="7">The sequence shown here is derived from an EMBL/GenBank/DDBJ whole genome shotgun (WGS) entry which is preliminary data.</text>
</comment>
<dbReference type="InterPro" id="IPR006641">
    <property type="entry name" value="YqgF/RNaseH-like_dom"/>
</dbReference>
<protein>
    <recommendedName>
        <fullName evidence="5">Putative pre-16S rRNA nuclease</fullName>
        <ecNumber evidence="5">3.1.-.-</ecNumber>
    </recommendedName>
</protein>
<dbReference type="PANTHER" id="PTHR33317:SF4">
    <property type="entry name" value="POLYNUCLEOTIDYL TRANSFERASE, RIBONUCLEASE H-LIKE SUPERFAMILY PROTEIN"/>
    <property type="match status" value="1"/>
</dbReference>
<dbReference type="HAMAP" id="MF_00651">
    <property type="entry name" value="Nuclease_YqgF"/>
    <property type="match status" value="1"/>
</dbReference>
<dbReference type="EC" id="3.1.-.-" evidence="5"/>
<evidence type="ECO:0000313" key="7">
    <source>
        <dbReference type="EMBL" id="HIV74058.1"/>
    </source>
</evidence>
<evidence type="ECO:0000256" key="1">
    <source>
        <dbReference type="ARBA" id="ARBA00022490"/>
    </source>
</evidence>
<dbReference type="NCBIfam" id="TIGR00250">
    <property type="entry name" value="RNAse_H_YqgF"/>
    <property type="match status" value="1"/>
</dbReference>
<keyword evidence="2 5" id="KW-0690">Ribosome biogenesis</keyword>
<comment type="similarity">
    <text evidence="5">Belongs to the YqgF HJR family.</text>
</comment>
<dbReference type="GO" id="GO:0000967">
    <property type="term" value="P:rRNA 5'-end processing"/>
    <property type="evidence" value="ECO:0007669"/>
    <property type="project" value="UniProtKB-UniRule"/>
</dbReference>
<comment type="function">
    <text evidence="5">Could be a nuclease involved in processing of the 5'-end of pre-16S rRNA.</text>
</comment>
<dbReference type="InterPro" id="IPR012337">
    <property type="entry name" value="RNaseH-like_sf"/>
</dbReference>
<reference evidence="7" key="1">
    <citation type="journal article" date="2021" name="PeerJ">
        <title>Extensive microbial diversity within the chicken gut microbiome revealed by metagenomics and culture.</title>
        <authorList>
            <person name="Gilroy R."/>
            <person name="Ravi A."/>
            <person name="Getino M."/>
            <person name="Pursley I."/>
            <person name="Horton D.L."/>
            <person name="Alikhan N.F."/>
            <person name="Baker D."/>
            <person name="Gharbi K."/>
            <person name="Hall N."/>
            <person name="Watson M."/>
            <person name="Adriaenssens E.M."/>
            <person name="Foster-Nyarko E."/>
            <person name="Jarju S."/>
            <person name="Secka A."/>
            <person name="Antonio M."/>
            <person name="Oren A."/>
            <person name="Chaudhuri R.R."/>
            <person name="La Ragione R."/>
            <person name="Hildebrand F."/>
            <person name="Pallen M.J."/>
        </authorList>
    </citation>
    <scope>NUCLEOTIDE SEQUENCE</scope>
    <source>
        <strain evidence="7">CHK169-2315</strain>
    </source>
</reference>